<dbReference type="PANTHER" id="PTHR37984:SF5">
    <property type="entry name" value="PROTEIN NYNRIN-LIKE"/>
    <property type="match status" value="1"/>
</dbReference>
<dbReference type="Gene3D" id="3.10.10.10">
    <property type="entry name" value="HIV Type 1 Reverse Transcriptase, subunit A, domain 1"/>
    <property type="match status" value="1"/>
</dbReference>
<dbReference type="InterPro" id="IPR043502">
    <property type="entry name" value="DNA/RNA_pol_sf"/>
</dbReference>
<evidence type="ECO:0000256" key="1">
    <source>
        <dbReference type="ARBA" id="ARBA00023268"/>
    </source>
</evidence>
<dbReference type="GO" id="GO:0015074">
    <property type="term" value="P:DNA integration"/>
    <property type="evidence" value="ECO:0007669"/>
    <property type="project" value="InterPro"/>
</dbReference>
<dbReference type="AlphaFoldDB" id="A0A0B7NAS3"/>
<dbReference type="STRING" id="35722.A0A0B7NAS3"/>
<evidence type="ECO:0000313" key="4">
    <source>
        <dbReference type="Proteomes" id="UP000054107"/>
    </source>
</evidence>
<dbReference type="OrthoDB" id="2286273at2759"/>
<dbReference type="InterPro" id="IPR041577">
    <property type="entry name" value="RT_RNaseH_2"/>
</dbReference>
<proteinExistence type="predicted"/>
<dbReference type="GO" id="GO:0003676">
    <property type="term" value="F:nucleic acid binding"/>
    <property type="evidence" value="ECO:0007669"/>
    <property type="project" value="InterPro"/>
</dbReference>
<dbReference type="Pfam" id="PF00665">
    <property type="entry name" value="rve"/>
    <property type="match status" value="1"/>
</dbReference>
<gene>
    <name evidence="3" type="primary">PARPA_06484.1 scaffold 22731</name>
</gene>
<dbReference type="InterPro" id="IPR043128">
    <property type="entry name" value="Rev_trsase/Diguanyl_cyclase"/>
</dbReference>
<dbReference type="InterPro" id="IPR036397">
    <property type="entry name" value="RNaseH_sf"/>
</dbReference>
<dbReference type="Gene3D" id="1.10.340.70">
    <property type="match status" value="1"/>
</dbReference>
<organism evidence="3 4">
    <name type="scientific">Parasitella parasitica</name>
    <dbReference type="NCBI Taxonomy" id="35722"/>
    <lineage>
        <taxon>Eukaryota</taxon>
        <taxon>Fungi</taxon>
        <taxon>Fungi incertae sedis</taxon>
        <taxon>Mucoromycota</taxon>
        <taxon>Mucoromycotina</taxon>
        <taxon>Mucoromycetes</taxon>
        <taxon>Mucorales</taxon>
        <taxon>Mucorineae</taxon>
        <taxon>Mucoraceae</taxon>
        <taxon>Parasitella</taxon>
    </lineage>
</organism>
<dbReference type="EMBL" id="LN728058">
    <property type="protein sequence ID" value="CEP12513.1"/>
    <property type="molecule type" value="Genomic_DNA"/>
</dbReference>
<sequence length="766" mass="87559">MLSTSITSLVVTKKDGGKRLVTQFMKLNEVTVRDPWPIPSLKDTVEEIGSSNWLSNVDILKGFNAIGVVSSSVNKLSVSTPFGAFSYKALPFAVLNGPSAYASQVRSCTHSVLRRQIDVKRQQVGIKPLAEKVQKIVDFPQPQNQTGIRAFVNFCGFYRNHINCFTEIVEPLLKLLKKNCNFLWSEDCENAFKHLKSAIVNAATLSFPDQTKPFYLFCDASNIGIGSTLSQKDNSGDFVPGCFYSRKLQTAEVNYPTVETELLCVVNSVAKFRKYLLDRHFTVFTDNAATSYLFSENEPSSRLLRWYLSLQEFDSSIRHIPGKNNVVAAVLSRFPPDELLCELDGESELEKLYDHLLVETSTIYEEPLMKIFYNLKAGVILDDPKELRNLLNKYKIYQEHLYKKLFNNKFVIIPYISERQDTICNVHDGFGHFGVNATWRRLYERFWWPSAYNDVQLYIKTCQLCQLYSSSPPTLPHGHIPINYLFQQYSLDFIGPFPVSNNNNKFILMAVENFSNWPIAESIPTQDSSVVANFLYEKIFCQFGPFTSILTDNGSPFANDIIDKFVAIVQSKHLYTSPYRPQCNGKNEKLNGTIARAIKKLTHNDPLNWDLHLHSVLYAYRTKVHGTTKISPYQLLYGQEPLPCNPNPILELGINLGFERYSKLVDRNSLNEVLQSLKPIRTSSDIAKHPKLLQPGDYIIQKRKKKTRKLDTMFEPEIFKIITTYNNHSYQVADSNNRILQRTLNHNNVRQYFPRVPRNGGGEDVA</sequence>
<accession>A0A0B7NAS3</accession>
<dbReference type="InterPro" id="IPR050951">
    <property type="entry name" value="Retrovirus_Pol_polyprotein"/>
</dbReference>
<dbReference type="Gene3D" id="3.30.70.270">
    <property type="match status" value="2"/>
</dbReference>
<dbReference type="SUPFAM" id="SSF53098">
    <property type="entry name" value="Ribonuclease H-like"/>
    <property type="match status" value="1"/>
</dbReference>
<dbReference type="PROSITE" id="PS50994">
    <property type="entry name" value="INTEGRASE"/>
    <property type="match status" value="1"/>
</dbReference>
<dbReference type="GO" id="GO:0003824">
    <property type="term" value="F:catalytic activity"/>
    <property type="evidence" value="ECO:0007669"/>
    <property type="project" value="UniProtKB-KW"/>
</dbReference>
<dbReference type="FunFam" id="3.30.70.270:FF:000020">
    <property type="entry name" value="Transposon Tf2-6 polyprotein-like Protein"/>
    <property type="match status" value="1"/>
</dbReference>
<dbReference type="InterPro" id="IPR001584">
    <property type="entry name" value="Integrase_cat-core"/>
</dbReference>
<evidence type="ECO:0000313" key="3">
    <source>
        <dbReference type="EMBL" id="CEP12513.1"/>
    </source>
</evidence>
<reference evidence="3 4" key="1">
    <citation type="submission" date="2014-09" db="EMBL/GenBank/DDBJ databases">
        <authorList>
            <person name="Ellenberger Sabrina"/>
        </authorList>
    </citation>
    <scope>NUCLEOTIDE SEQUENCE [LARGE SCALE GENOMIC DNA]</scope>
    <source>
        <strain evidence="3 4">CBS 412.66</strain>
    </source>
</reference>
<dbReference type="GO" id="GO:0005634">
    <property type="term" value="C:nucleus"/>
    <property type="evidence" value="ECO:0007669"/>
    <property type="project" value="UniProtKB-ARBA"/>
</dbReference>
<name>A0A0B7NAS3_9FUNG</name>
<keyword evidence="4" id="KW-1185">Reference proteome</keyword>
<dbReference type="CDD" id="cd09274">
    <property type="entry name" value="RNase_HI_RT_Ty3"/>
    <property type="match status" value="1"/>
</dbReference>
<dbReference type="Proteomes" id="UP000054107">
    <property type="component" value="Unassembled WGS sequence"/>
</dbReference>
<keyword evidence="1" id="KW-0511">Multifunctional enzyme</keyword>
<dbReference type="Gene3D" id="3.30.420.10">
    <property type="entry name" value="Ribonuclease H-like superfamily/Ribonuclease H"/>
    <property type="match status" value="1"/>
</dbReference>
<protein>
    <recommendedName>
        <fullName evidence="2">Integrase catalytic domain-containing protein</fullName>
    </recommendedName>
</protein>
<dbReference type="Pfam" id="PF17921">
    <property type="entry name" value="Integrase_H2C2"/>
    <property type="match status" value="1"/>
</dbReference>
<dbReference type="SUPFAM" id="SSF56672">
    <property type="entry name" value="DNA/RNA polymerases"/>
    <property type="match status" value="1"/>
</dbReference>
<evidence type="ECO:0000259" key="2">
    <source>
        <dbReference type="PROSITE" id="PS50994"/>
    </source>
</evidence>
<dbReference type="Pfam" id="PF17919">
    <property type="entry name" value="RT_RNaseH_2"/>
    <property type="match status" value="1"/>
</dbReference>
<dbReference type="InterPro" id="IPR012337">
    <property type="entry name" value="RNaseH-like_sf"/>
</dbReference>
<feature type="domain" description="Integrase catalytic" evidence="2">
    <location>
        <begin position="477"/>
        <end position="640"/>
    </location>
</feature>
<dbReference type="FunFam" id="3.10.20.370:FF:000001">
    <property type="entry name" value="Retrovirus-related Pol polyprotein from transposon 17.6-like protein"/>
    <property type="match status" value="1"/>
</dbReference>
<dbReference type="InterPro" id="IPR041588">
    <property type="entry name" value="Integrase_H2C2"/>
</dbReference>
<dbReference type="Gene3D" id="3.10.20.370">
    <property type="match status" value="1"/>
</dbReference>
<dbReference type="PANTHER" id="PTHR37984">
    <property type="entry name" value="PROTEIN CBG26694"/>
    <property type="match status" value="1"/>
</dbReference>